<dbReference type="Proteomes" id="UP000183047">
    <property type="component" value="Unassembled WGS sequence"/>
</dbReference>
<dbReference type="SUPFAM" id="SSF159234">
    <property type="entry name" value="FomD-like"/>
    <property type="match status" value="1"/>
</dbReference>
<protein>
    <recommendedName>
        <fullName evidence="1">DUF402 domain-containing protein</fullName>
    </recommendedName>
</protein>
<keyword evidence="3" id="KW-1185">Reference proteome</keyword>
<evidence type="ECO:0000259" key="1">
    <source>
        <dbReference type="Pfam" id="PF04167"/>
    </source>
</evidence>
<feature type="domain" description="DUF402" evidence="1">
    <location>
        <begin position="10"/>
        <end position="146"/>
    </location>
</feature>
<proteinExistence type="predicted"/>
<dbReference type="Gene3D" id="2.40.380.10">
    <property type="entry name" value="FomD-like"/>
    <property type="match status" value="1"/>
</dbReference>
<dbReference type="EMBL" id="FMUR01000006">
    <property type="protein sequence ID" value="SCY02581.1"/>
    <property type="molecule type" value="Genomic_DNA"/>
</dbReference>
<dbReference type="Pfam" id="PF04167">
    <property type="entry name" value="DUF402"/>
    <property type="match status" value="1"/>
</dbReference>
<dbReference type="InterPro" id="IPR007295">
    <property type="entry name" value="DUF402"/>
</dbReference>
<sequence length="162" mass="19017">MNYPILYRKRFIPDECVELKNDEILKLDESVMITKWKALKKRSDICNGYSCYYFKEGYKISKFLKADNTLSRWYFDIITYDRDTESNTLTVIDLLADVIVFPDGKMKIDDLDELSEAFEKKLIDESLLKKSLLSLNRLLNEIYENGICSLTAPIEKIISEQE</sequence>
<evidence type="ECO:0000313" key="2">
    <source>
        <dbReference type="EMBL" id="SCY02581.1"/>
    </source>
</evidence>
<organism evidence="2 3">
    <name type="scientific">Butyrivibrio hungatei</name>
    <dbReference type="NCBI Taxonomy" id="185008"/>
    <lineage>
        <taxon>Bacteria</taxon>
        <taxon>Bacillati</taxon>
        <taxon>Bacillota</taxon>
        <taxon>Clostridia</taxon>
        <taxon>Lachnospirales</taxon>
        <taxon>Lachnospiraceae</taxon>
        <taxon>Butyrivibrio</taxon>
    </lineage>
</organism>
<gene>
    <name evidence="2" type="ORF">SAMN02910451_01158</name>
</gene>
<reference evidence="3" key="1">
    <citation type="submission" date="2016-10" db="EMBL/GenBank/DDBJ databases">
        <authorList>
            <person name="Varghese N."/>
            <person name="Submissions S."/>
        </authorList>
    </citation>
    <scope>NUCLEOTIDE SEQUENCE [LARGE SCALE GENOMIC DNA]</scope>
    <source>
        <strain evidence="3">XBD2006</strain>
    </source>
</reference>
<evidence type="ECO:0000313" key="3">
    <source>
        <dbReference type="Proteomes" id="UP000183047"/>
    </source>
</evidence>
<accession>A0A1G5CJX7</accession>
<name>A0A1G5CJX7_9FIRM</name>
<dbReference type="OrthoDB" id="2064617at2"/>
<dbReference type="InterPro" id="IPR035930">
    <property type="entry name" value="FomD-like_sf"/>
</dbReference>
<dbReference type="RefSeq" id="WP_074461841.1">
    <property type="nucleotide sequence ID" value="NZ_FMUR01000006.1"/>
</dbReference>
<dbReference type="AlphaFoldDB" id="A0A1G5CJX7"/>